<dbReference type="EMBL" id="RXOF01000008">
    <property type="protein sequence ID" value="RTQ49001.1"/>
    <property type="molecule type" value="Genomic_DNA"/>
</dbReference>
<accession>A0A3S0H4E2</accession>
<feature type="compositionally biased region" description="Low complexity" evidence="1">
    <location>
        <begin position="52"/>
        <end position="70"/>
    </location>
</feature>
<dbReference type="OrthoDB" id="881807at2"/>
<reference evidence="2 3" key="1">
    <citation type="submission" date="2018-12" db="EMBL/GenBank/DDBJ databases">
        <title>Hymenobacter gummosus sp. nov., isolated from a spring.</title>
        <authorList>
            <person name="Nie L."/>
        </authorList>
    </citation>
    <scope>NUCLEOTIDE SEQUENCE [LARGE SCALE GENOMIC DNA]</scope>
    <source>
        <strain evidence="2 3">KCTC 52166</strain>
    </source>
</reference>
<organism evidence="2 3">
    <name type="scientific">Hymenobacter gummosus</name>
    <dbReference type="NCBI Taxonomy" id="1776032"/>
    <lineage>
        <taxon>Bacteria</taxon>
        <taxon>Pseudomonadati</taxon>
        <taxon>Bacteroidota</taxon>
        <taxon>Cytophagia</taxon>
        <taxon>Cytophagales</taxon>
        <taxon>Hymenobacteraceae</taxon>
        <taxon>Hymenobacter</taxon>
    </lineage>
</organism>
<dbReference type="RefSeq" id="WP_126694077.1">
    <property type="nucleotide sequence ID" value="NZ_RXOF01000008.1"/>
</dbReference>
<comment type="caution">
    <text evidence="2">The sequence shown here is derived from an EMBL/GenBank/DDBJ whole genome shotgun (WGS) entry which is preliminary data.</text>
</comment>
<evidence type="ECO:0000256" key="1">
    <source>
        <dbReference type="SAM" id="MobiDB-lite"/>
    </source>
</evidence>
<evidence type="ECO:0000313" key="2">
    <source>
        <dbReference type="EMBL" id="RTQ49001.1"/>
    </source>
</evidence>
<keyword evidence="3" id="KW-1185">Reference proteome</keyword>
<protein>
    <submittedName>
        <fullName evidence="2">Uncharacterized protein</fullName>
    </submittedName>
</protein>
<dbReference type="Proteomes" id="UP000282184">
    <property type="component" value="Unassembled WGS sequence"/>
</dbReference>
<gene>
    <name evidence="2" type="ORF">EJV47_15540</name>
</gene>
<dbReference type="AlphaFoldDB" id="A0A3S0H4E2"/>
<evidence type="ECO:0000313" key="3">
    <source>
        <dbReference type="Proteomes" id="UP000282184"/>
    </source>
</evidence>
<feature type="region of interest" description="Disordered" evidence="1">
    <location>
        <begin position="52"/>
        <end position="73"/>
    </location>
</feature>
<name>A0A3S0H4E2_9BACT</name>
<proteinExistence type="predicted"/>
<sequence>MATFLSFNAVRRLADWLRPGLVAAALLLTVPLARAQGVFNMGSLTNTLSIPTDSKGSSTAATTKKNAAISRPYTPTPALKQQTVKAYADQLRPSDPTTAQVTLDTFGPGKVDYGQVYRGMLTGTGLRENDAVDAMTLYMLVGYAIVHNVQDGKAITPAMARGLRTQVASTAGGSAAFASPGGAAKLGEELKLQAVILQFGWEGAIKAGTLPAYRQRIAGMFRRDYNLDMAQLKLTSQGLARK</sequence>